<dbReference type="AlphaFoldDB" id="A0A2N5ZET3"/>
<comment type="similarity">
    <text evidence="1">Belongs to the 5'-AMP-activated protein kinase beta subunit family.</text>
</comment>
<proteinExistence type="inferred from homology"/>
<dbReference type="Proteomes" id="UP000234857">
    <property type="component" value="Unassembled WGS sequence"/>
</dbReference>
<evidence type="ECO:0000313" key="5">
    <source>
        <dbReference type="Proteomes" id="UP000234857"/>
    </source>
</evidence>
<dbReference type="CDD" id="cd02859">
    <property type="entry name" value="E_set_AMPKbeta_like_N"/>
    <property type="match status" value="1"/>
</dbReference>
<reference evidence="4 5" key="1">
    <citation type="submission" date="2017-11" db="EMBL/GenBank/DDBJ databases">
        <title>Genome-resolved metagenomics identifies genetic mobility, metabolic interactions, and unexpected diversity in perchlorate-reducing communities.</title>
        <authorList>
            <person name="Barnum T.P."/>
            <person name="Figueroa I.A."/>
            <person name="Carlstrom C.I."/>
            <person name="Lucas L.N."/>
            <person name="Engelbrektson A.L."/>
            <person name="Coates J.D."/>
        </authorList>
    </citation>
    <scope>NUCLEOTIDE SEQUENCE [LARGE SCALE GENOMIC DNA]</scope>
    <source>
        <strain evidence="4">BM706</strain>
    </source>
</reference>
<name>A0A2N5ZET3_MUIH1</name>
<sequence>MKKIILMLVVLFLLLEVKAAYVIIPNGVQFTIKDNGYDTVHIAGSFNTWSSTEDQLQKNGDEWKITLPIKPGKYQYKFIIDSKDWVLDPDNTVKVKDGEFENSYLEFLKDDIPAEKVVEEVKQIDPEKERENLLKKRMTHFKYVDKNVESVSVVGNFNKWDINAFKLSDSDGDGIWEGDFYIEPGEYSYMFVVNGTKWYSDPEASEFKEDGFGGKNSILKVSGQR</sequence>
<protein>
    <recommendedName>
        <fullName evidence="6">AMP-activated protein kinase glycogen-binding domain-containing protein</fullName>
    </recommendedName>
</protein>
<evidence type="ECO:0000313" key="4">
    <source>
        <dbReference type="EMBL" id="PLX17186.1"/>
    </source>
</evidence>
<dbReference type="Pfam" id="PF16561">
    <property type="entry name" value="AMPK1_CBM"/>
    <property type="match status" value="1"/>
</dbReference>
<dbReference type="GO" id="GO:0004553">
    <property type="term" value="F:hydrolase activity, hydrolyzing O-glycosyl compounds"/>
    <property type="evidence" value="ECO:0007669"/>
    <property type="project" value="InterPro"/>
</dbReference>
<dbReference type="EMBL" id="PKTG01000094">
    <property type="protein sequence ID" value="PLX17186.1"/>
    <property type="molecule type" value="Genomic_DNA"/>
</dbReference>
<dbReference type="InterPro" id="IPR014756">
    <property type="entry name" value="Ig_E-set"/>
</dbReference>
<comment type="caution">
    <text evidence="4">The sequence shown here is derived from an EMBL/GenBank/DDBJ whole genome shotgun (WGS) entry which is preliminary data.</text>
</comment>
<feature type="domain" description="Glycoside hydrolase family 13 N-terminal" evidence="2">
    <location>
        <begin position="138"/>
        <end position="202"/>
    </location>
</feature>
<dbReference type="InterPro" id="IPR013783">
    <property type="entry name" value="Ig-like_fold"/>
</dbReference>
<dbReference type="InterPro" id="IPR050827">
    <property type="entry name" value="CRP1_MDG1_kinase"/>
</dbReference>
<dbReference type="GO" id="GO:0005975">
    <property type="term" value="P:carbohydrate metabolic process"/>
    <property type="evidence" value="ECO:0007669"/>
    <property type="project" value="InterPro"/>
</dbReference>
<accession>A0A2N5ZET3</accession>
<dbReference type="GO" id="GO:0005737">
    <property type="term" value="C:cytoplasm"/>
    <property type="evidence" value="ECO:0007669"/>
    <property type="project" value="TreeGrafter"/>
</dbReference>
<dbReference type="GO" id="GO:0007165">
    <property type="term" value="P:signal transduction"/>
    <property type="evidence" value="ECO:0007669"/>
    <property type="project" value="TreeGrafter"/>
</dbReference>
<dbReference type="Gene3D" id="2.60.40.10">
    <property type="entry name" value="Immunoglobulins"/>
    <property type="match status" value="2"/>
</dbReference>
<dbReference type="InterPro" id="IPR004193">
    <property type="entry name" value="Glyco_hydro_13_N"/>
</dbReference>
<feature type="domain" description="AMP-activated protein kinase glycogen-binding" evidence="3">
    <location>
        <begin position="36"/>
        <end position="110"/>
    </location>
</feature>
<dbReference type="PANTHER" id="PTHR10343">
    <property type="entry name" value="5'-AMP-ACTIVATED PROTEIN KINASE , BETA SUBUNIT"/>
    <property type="match status" value="1"/>
</dbReference>
<dbReference type="Pfam" id="PF02922">
    <property type="entry name" value="CBM_48"/>
    <property type="match status" value="1"/>
</dbReference>
<dbReference type="GO" id="GO:0019901">
    <property type="term" value="F:protein kinase binding"/>
    <property type="evidence" value="ECO:0007669"/>
    <property type="project" value="TreeGrafter"/>
</dbReference>
<evidence type="ECO:0000256" key="1">
    <source>
        <dbReference type="ARBA" id="ARBA00010926"/>
    </source>
</evidence>
<evidence type="ECO:0008006" key="6">
    <source>
        <dbReference type="Google" id="ProtNLM"/>
    </source>
</evidence>
<dbReference type="InterPro" id="IPR032640">
    <property type="entry name" value="AMPK1_CBM"/>
</dbReference>
<gene>
    <name evidence="4" type="ORF">C0601_08140</name>
</gene>
<dbReference type="GO" id="GO:0031588">
    <property type="term" value="C:nucleotide-activated protein kinase complex"/>
    <property type="evidence" value="ECO:0007669"/>
    <property type="project" value="TreeGrafter"/>
</dbReference>
<evidence type="ECO:0000259" key="3">
    <source>
        <dbReference type="Pfam" id="PF16561"/>
    </source>
</evidence>
<evidence type="ECO:0000259" key="2">
    <source>
        <dbReference type="Pfam" id="PF02922"/>
    </source>
</evidence>
<dbReference type="PANTHER" id="PTHR10343:SF84">
    <property type="entry name" value="5'-AMP-ACTIVATED PROTEIN KINASE SUBUNIT BETA-1"/>
    <property type="match status" value="1"/>
</dbReference>
<dbReference type="SUPFAM" id="SSF81296">
    <property type="entry name" value="E set domains"/>
    <property type="match status" value="2"/>
</dbReference>
<organism evidence="4 5">
    <name type="scientific">Muiribacterium halophilum</name>
    <dbReference type="NCBI Taxonomy" id="2053465"/>
    <lineage>
        <taxon>Bacteria</taxon>
        <taxon>Candidatus Muiribacteriota</taxon>
        <taxon>Candidatus Muiribacteriia</taxon>
        <taxon>Candidatus Muiribacteriales</taxon>
        <taxon>Candidatus Muiribacteriaceae</taxon>
        <taxon>Candidatus Muiribacterium</taxon>
    </lineage>
</organism>